<evidence type="ECO:0000256" key="1">
    <source>
        <dbReference type="ARBA" id="ARBA00004496"/>
    </source>
</evidence>
<dbReference type="Pfam" id="PF09278">
    <property type="entry name" value="MerR-DNA-bind"/>
    <property type="match status" value="1"/>
</dbReference>
<dbReference type="NCBIfam" id="TIGR02044">
    <property type="entry name" value="CueR"/>
    <property type="match status" value="1"/>
</dbReference>
<feature type="domain" description="HTH merR-type" evidence="7">
    <location>
        <begin position="1"/>
        <end position="69"/>
    </location>
</feature>
<evidence type="ECO:0000256" key="6">
    <source>
        <dbReference type="SAM" id="Coils"/>
    </source>
</evidence>
<dbReference type="GeneID" id="29391668"/>
<evidence type="ECO:0000313" key="9">
    <source>
        <dbReference type="Proteomes" id="UP000000329"/>
    </source>
</evidence>
<dbReference type="InterPro" id="IPR011789">
    <property type="entry name" value="CueR"/>
</dbReference>
<dbReference type="AlphaFoldDB" id="D8IQ74"/>
<dbReference type="KEGG" id="hse:Hsero_1607"/>
<dbReference type="Pfam" id="PF00376">
    <property type="entry name" value="MerR"/>
    <property type="match status" value="1"/>
</dbReference>
<dbReference type="GO" id="GO:0005737">
    <property type="term" value="C:cytoplasm"/>
    <property type="evidence" value="ECO:0007669"/>
    <property type="project" value="UniProtKB-SubCell"/>
</dbReference>
<dbReference type="InterPro" id="IPR015358">
    <property type="entry name" value="Tscrpt_reg_MerR_DNA-bd"/>
</dbReference>
<keyword evidence="2" id="KW-0963">Cytoplasm</keyword>
<protein>
    <submittedName>
        <fullName evidence="8">Transcription regulator protein</fullName>
    </submittedName>
</protein>
<sequence length="141" mass="15552">MNIGEAASASGVSAKMIRHYEETGLIPRASRTDAGYRVYGQRDVHLLRFIRQARQLGFSMAQVSDLIGLWLDQSRPSRKVKQLAQTHIAELEQRISELQGMKATLEQLVQGCHGDNRPDCPILEALGGDADCCAVHGRHGD</sequence>
<evidence type="ECO:0000256" key="3">
    <source>
        <dbReference type="ARBA" id="ARBA00023015"/>
    </source>
</evidence>
<keyword evidence="9" id="KW-1185">Reference proteome</keyword>
<organism evidence="8 9">
    <name type="scientific">Herbaspirillum seropedicae (strain SmR1)</name>
    <dbReference type="NCBI Taxonomy" id="757424"/>
    <lineage>
        <taxon>Bacteria</taxon>
        <taxon>Pseudomonadati</taxon>
        <taxon>Pseudomonadota</taxon>
        <taxon>Betaproteobacteria</taxon>
        <taxon>Burkholderiales</taxon>
        <taxon>Oxalobacteraceae</taxon>
        <taxon>Herbaspirillum</taxon>
    </lineage>
</organism>
<dbReference type="GO" id="GO:0005507">
    <property type="term" value="F:copper ion binding"/>
    <property type="evidence" value="ECO:0007669"/>
    <property type="project" value="InterPro"/>
</dbReference>
<reference evidence="8 9" key="1">
    <citation type="submission" date="2010-04" db="EMBL/GenBank/DDBJ databases">
        <title>The genome of Herbaspirillum seropedicae SmR1, an endophytic, nitrogen-fixing, plant-growth promoting beta-Proteobacteria.</title>
        <authorList>
            <person name="Pedrosa F.O."/>
            <person name="Monteiro R.A."/>
            <person name="Wassem R."/>
            <person name="Cruz L.M."/>
            <person name="Ayub R.A."/>
            <person name="Colauto N.B."/>
            <person name="Fernandez M.A."/>
            <person name="Fungaro M.H.P."/>
            <person name="Grisard E.C."/>
            <person name="Hungria M."/>
            <person name="Madeira H.M.F."/>
            <person name="Nodari R.O."/>
            <person name="Osaku C.A."/>
            <person name="Petzl-Erler M.L."/>
            <person name="Terenzi H."/>
            <person name="Vieira L.G.E."/>
            <person name="Almeida M.I.M."/>
            <person name="Alves L.R."/>
            <person name="Arantes O.M.N."/>
            <person name="Balsanelli E."/>
            <person name="Barcellos F.G."/>
            <person name="Baura V.A."/>
            <person name="Binde D.R."/>
            <person name="Campo R.J."/>
            <person name="Chubatsu L.S."/>
            <person name="Chueire L.M.O."/>
            <person name="Ciferri R.R."/>
            <person name="Correa L.C."/>
            <person name="da Conceicao Silva J.L."/>
            <person name="Dabul A.N.G."/>
            <person name="Dambros B.P."/>
            <person name="Faoro H."/>
            <person name="Favetti A."/>
            <person name="Friedermann G."/>
            <person name="Furlaneto M.C."/>
            <person name="Gasques L.S."/>
            <person name="Gimenes C.C.T."/>
            <person name="Gioppo N.M.R."/>
            <person name="Glienke-Blanco C."/>
            <person name="Godoy L.P."/>
            <person name="Guerra M.P."/>
            <person name="Karp S."/>
            <person name="Kava-Cordeiro V."/>
            <person name="Margarido V.P."/>
            <person name="Mathioni S.M."/>
            <person name="Menck-Soares M.A."/>
            <person name="Murace N.K."/>
            <person name="Nicolas M.F."/>
            <person name="Oliveira C.E.C."/>
            <person name="Pagnan N.A.B."/>
            <person name="Pamphile J.A."/>
            <person name="Patussi E.V."/>
            <person name="Pereira L.F.P."/>
            <person name="Pereira-Ferrari L."/>
            <person name="Pinto F.G.S."/>
            <person name="Precoma C."/>
            <person name="Prioli A.J."/>
            <person name="Prioli S.M.A.P."/>
            <person name="Raittz R.T."/>
            <person name="Ramos H.J.O."/>
            <person name="Ribeiro E.M.S.F."/>
            <person name="Rigo L.U."/>
            <person name="Rocha C.L.M.S.C."/>
            <person name="Rocha S.N."/>
            <person name="Santos K."/>
            <person name="Satori D."/>
            <person name="Silva A.G."/>
            <person name="Simao R.C.G."/>
            <person name="Soares M.A.M."/>
            <person name="Souza E.M."/>
            <person name="Steffens M.B.R."/>
            <person name="Steindel M."/>
            <person name="Tadra-Sfeir M.Z."/>
            <person name="Takahashi E.K."/>
            <person name="Torres R.A."/>
            <person name="Valle J.S."/>
            <person name="Vernal J.I."/>
            <person name="Vilas-Boas L.A."/>
            <person name="Watanabe M.A.E."/>
            <person name="Weiss V.A."/>
            <person name="Yates M.A."/>
            <person name="Souza E.M."/>
        </authorList>
    </citation>
    <scope>NUCLEOTIDE SEQUENCE [LARGE SCALE GENOMIC DNA]</scope>
    <source>
        <strain evidence="8 9">SmR1</strain>
    </source>
</reference>
<keyword evidence="5" id="KW-0804">Transcription</keyword>
<evidence type="ECO:0000256" key="5">
    <source>
        <dbReference type="ARBA" id="ARBA00023163"/>
    </source>
</evidence>
<proteinExistence type="predicted"/>
<dbReference type="PRINTS" id="PR00040">
    <property type="entry name" value="HTHMERR"/>
</dbReference>
<dbReference type="PANTHER" id="PTHR30204:SF94">
    <property type="entry name" value="HEAVY METAL-DEPENDENT TRANSCRIPTIONAL REGULATOR HI_0293-RELATED"/>
    <property type="match status" value="1"/>
</dbReference>
<dbReference type="InterPro" id="IPR009061">
    <property type="entry name" value="DNA-bd_dom_put_sf"/>
</dbReference>
<comment type="subcellular location">
    <subcellularLocation>
        <location evidence="1">Cytoplasm</location>
    </subcellularLocation>
</comment>
<dbReference type="InterPro" id="IPR047057">
    <property type="entry name" value="MerR_fam"/>
</dbReference>
<feature type="coiled-coil region" evidence="6">
    <location>
        <begin position="81"/>
        <end position="108"/>
    </location>
</feature>
<dbReference type="STRING" id="757424.Hsero_1607"/>
<evidence type="ECO:0000256" key="2">
    <source>
        <dbReference type="ARBA" id="ARBA00022490"/>
    </source>
</evidence>
<dbReference type="PROSITE" id="PS00552">
    <property type="entry name" value="HTH_MERR_1"/>
    <property type="match status" value="1"/>
</dbReference>
<dbReference type="PANTHER" id="PTHR30204">
    <property type="entry name" value="REDOX-CYCLING DRUG-SENSING TRANSCRIPTIONAL ACTIVATOR SOXR"/>
    <property type="match status" value="1"/>
</dbReference>
<dbReference type="SUPFAM" id="SSF46955">
    <property type="entry name" value="Putative DNA-binding domain"/>
    <property type="match status" value="1"/>
</dbReference>
<dbReference type="GO" id="GO:0003677">
    <property type="term" value="F:DNA binding"/>
    <property type="evidence" value="ECO:0007669"/>
    <property type="project" value="UniProtKB-KW"/>
</dbReference>
<dbReference type="HOGENOM" id="CLU_060077_2_0_4"/>
<dbReference type="Proteomes" id="UP000000329">
    <property type="component" value="Chromosome"/>
</dbReference>
<evidence type="ECO:0000256" key="4">
    <source>
        <dbReference type="ARBA" id="ARBA00023125"/>
    </source>
</evidence>
<dbReference type="OrthoDB" id="9808480at2"/>
<dbReference type="PROSITE" id="PS50937">
    <property type="entry name" value="HTH_MERR_2"/>
    <property type="match status" value="1"/>
</dbReference>
<keyword evidence="3" id="KW-0805">Transcription regulation</keyword>
<dbReference type="CDD" id="cd01108">
    <property type="entry name" value="HTH_CueR"/>
    <property type="match status" value="1"/>
</dbReference>
<keyword evidence="6" id="KW-0175">Coiled coil</keyword>
<dbReference type="InterPro" id="IPR000551">
    <property type="entry name" value="MerR-type_HTH_dom"/>
</dbReference>
<dbReference type="GO" id="GO:0003700">
    <property type="term" value="F:DNA-binding transcription factor activity"/>
    <property type="evidence" value="ECO:0007669"/>
    <property type="project" value="InterPro"/>
</dbReference>
<gene>
    <name evidence="8" type="primary">soxR</name>
    <name evidence="8" type="ordered locus">Hsero_1607</name>
</gene>
<dbReference type="SMART" id="SM00422">
    <property type="entry name" value="HTH_MERR"/>
    <property type="match status" value="1"/>
</dbReference>
<dbReference type="RefSeq" id="WP_013233621.1">
    <property type="nucleotide sequence ID" value="NC_014323.1"/>
</dbReference>
<name>D8IQ74_HERSS</name>
<dbReference type="GO" id="GO:0045893">
    <property type="term" value="P:positive regulation of DNA-templated transcription"/>
    <property type="evidence" value="ECO:0007669"/>
    <property type="project" value="InterPro"/>
</dbReference>
<dbReference type="Gene3D" id="1.10.1660.10">
    <property type="match status" value="1"/>
</dbReference>
<dbReference type="eggNOG" id="COG0789">
    <property type="taxonomic scope" value="Bacteria"/>
</dbReference>
<evidence type="ECO:0000313" key="8">
    <source>
        <dbReference type="EMBL" id="ADJ63120.1"/>
    </source>
</evidence>
<dbReference type="EMBL" id="CP002039">
    <property type="protein sequence ID" value="ADJ63120.1"/>
    <property type="molecule type" value="Genomic_DNA"/>
</dbReference>
<keyword evidence="4" id="KW-0238">DNA-binding</keyword>
<evidence type="ECO:0000259" key="7">
    <source>
        <dbReference type="PROSITE" id="PS50937"/>
    </source>
</evidence>
<accession>D8IQ74</accession>